<sequence length="515" mass="56896">MQMSMVPLSGLSARTTNLETALFTRYIRPERFDMGLVSKDQAFPVYLHNGESVARTVSAINASGQVEGIGLDLTTPATIAPHTSQRIVVSVDSEGPAIFEALFSFLTTATNDPLWTILGTRPPQLSGDIGYLFFPHNWENGLDESLAWKTDVMIAHDRTEQRVQLRTLPRRTWEVRMLVSGAGRRQLETWLGMRKSRYLFAPIWRDAFRLTGDIAAGATTIPITEGSDNFVIGTPVAVWTDWQTAEVRTITGVGATYLAVDAPFGRDWQAGLAWMAPCRSCLSLEQRRVSRFTEDVGDYRLSLLATDDGWEPSGGAVELYLDVPLCPFVPSWEDGEEGYDNKWVRLDNDTGVLEFDVQSEEPVLSRDARFLLVGRADINTFLAFLKARGGRLAPFWLAANDRGFELSVPAEAGASSIVIQPIGYEYALKDSAARQHLELITTDGTIIRRKVLGVETLASGEEKLTLDAALPVAVSAEALNRCAWLELCRLDSDEITVHWVTAECAEVTLPIVVLP</sequence>
<protein>
    <submittedName>
        <fullName evidence="1">Uncharacterized protein</fullName>
    </submittedName>
</protein>
<keyword evidence="3" id="KW-1185">Reference proteome</keyword>
<accession>A0A7U3YJB0</accession>
<dbReference type="KEGG" id="dpr:Despr_0186"/>
<name>A0A7U3YJB0_DESPD</name>
<dbReference type="AlphaFoldDB" id="A0A7U3YJB0"/>
<evidence type="ECO:0000313" key="1">
    <source>
        <dbReference type="EMBL" id="ADW16375.1"/>
    </source>
</evidence>
<dbReference type="EMBL" id="CP002364">
    <property type="protein sequence ID" value="ADW18565.1"/>
    <property type="molecule type" value="Genomic_DNA"/>
</dbReference>
<dbReference type="EMBL" id="CP002364">
    <property type="protein sequence ID" value="ADW16375.1"/>
    <property type="molecule type" value="Genomic_DNA"/>
</dbReference>
<proteinExistence type="predicted"/>
<dbReference type="Proteomes" id="UP000006365">
    <property type="component" value="Chromosome"/>
</dbReference>
<reference evidence="1 3" key="1">
    <citation type="journal article" date="2011" name="Stand. Genomic Sci.">
        <title>Complete genome sequence of Desulfobulbus propionicus type strain (1pr3).</title>
        <authorList>
            <person name="Pagani I."/>
            <person name="Lapidus A."/>
            <person name="Nolan M."/>
            <person name="Lucas S."/>
            <person name="Hammon N."/>
            <person name="Deshpande S."/>
            <person name="Cheng J.F."/>
            <person name="Chertkov O."/>
            <person name="Davenport K."/>
            <person name="Tapia R."/>
            <person name="Han C."/>
            <person name="Goodwin L."/>
            <person name="Pitluck S."/>
            <person name="Liolios K."/>
            <person name="Mavromatis K."/>
            <person name="Ivanova N."/>
            <person name="Mikhailova N."/>
            <person name="Pati A."/>
            <person name="Chen A."/>
            <person name="Palaniappan K."/>
            <person name="Land M."/>
            <person name="Hauser L."/>
            <person name="Chang Y.J."/>
            <person name="Jeffries C.D."/>
            <person name="Detter J.C."/>
            <person name="Brambilla E."/>
            <person name="Kannan K.P."/>
            <person name="Djao O.D."/>
            <person name="Rohde M."/>
            <person name="Pukall R."/>
            <person name="Spring S."/>
            <person name="Goker M."/>
            <person name="Sikorski J."/>
            <person name="Woyke T."/>
            <person name="Bristow J."/>
            <person name="Eisen J.A."/>
            <person name="Markowitz V."/>
            <person name="Hugenholtz P."/>
            <person name="Kyrpides N.C."/>
            <person name="Klenk H.P."/>
        </authorList>
    </citation>
    <scope>NUCLEOTIDE SEQUENCE [LARGE SCALE GENOMIC DNA]</scope>
    <source>
        <strain evidence="3">ATCC 33891 / DSM 2032 / 1pr3</strain>
        <strain evidence="1">DSM 2032</strain>
    </source>
</reference>
<evidence type="ECO:0000313" key="2">
    <source>
        <dbReference type="EMBL" id="ADW18565.1"/>
    </source>
</evidence>
<dbReference type="KEGG" id="dpr:Despr_2425"/>
<organism evidence="1 3">
    <name type="scientific">Desulfobulbus propionicus (strain ATCC 33891 / DSM 2032 / VKM B-1956 / 1pr3)</name>
    <dbReference type="NCBI Taxonomy" id="577650"/>
    <lineage>
        <taxon>Bacteria</taxon>
        <taxon>Pseudomonadati</taxon>
        <taxon>Thermodesulfobacteriota</taxon>
        <taxon>Desulfobulbia</taxon>
        <taxon>Desulfobulbales</taxon>
        <taxon>Desulfobulbaceae</taxon>
        <taxon>Desulfobulbus</taxon>
    </lineage>
</organism>
<evidence type="ECO:0000313" key="3">
    <source>
        <dbReference type="Proteomes" id="UP000006365"/>
    </source>
</evidence>
<gene>
    <name evidence="1" type="ordered locus">Despr_0186</name>
    <name evidence="2" type="ordered locus">Despr_2425</name>
</gene>